<accession>A0AAN7VAA6</accession>
<dbReference type="GO" id="GO:0030246">
    <property type="term" value="F:carbohydrate binding"/>
    <property type="evidence" value="ECO:0007669"/>
    <property type="project" value="InterPro"/>
</dbReference>
<dbReference type="PROSITE" id="PS51969">
    <property type="entry name" value="CBM39"/>
    <property type="match status" value="1"/>
</dbReference>
<evidence type="ECO:0000313" key="4">
    <source>
        <dbReference type="Proteomes" id="UP001329430"/>
    </source>
</evidence>
<gene>
    <name evidence="3" type="ORF">RI129_007013</name>
</gene>
<dbReference type="Pfam" id="PF15886">
    <property type="entry name" value="CBM39"/>
    <property type="match status" value="1"/>
</dbReference>
<evidence type="ECO:0000313" key="3">
    <source>
        <dbReference type="EMBL" id="KAK5643168.1"/>
    </source>
</evidence>
<feature type="chain" id="PRO_5042960921" description="CBM39 domain-containing protein" evidence="1">
    <location>
        <begin position="22"/>
        <end position="120"/>
    </location>
</feature>
<evidence type="ECO:0000259" key="2">
    <source>
        <dbReference type="PROSITE" id="PS51969"/>
    </source>
</evidence>
<dbReference type="EMBL" id="JAVRBK010000005">
    <property type="protein sequence ID" value="KAK5643168.1"/>
    <property type="molecule type" value="Genomic_DNA"/>
</dbReference>
<dbReference type="InterPro" id="IPR043030">
    <property type="entry name" value="BGBP_N_sf"/>
</dbReference>
<dbReference type="AlphaFoldDB" id="A0AAN7VAA6"/>
<keyword evidence="4" id="KW-1185">Reference proteome</keyword>
<feature type="domain" description="CBM39" evidence="2">
    <location>
        <begin position="22"/>
        <end position="120"/>
    </location>
</feature>
<proteinExistence type="predicted"/>
<name>A0AAN7VAA6_9COLE</name>
<dbReference type="InterPro" id="IPR031756">
    <property type="entry name" value="BGBP_N"/>
</dbReference>
<comment type="caution">
    <text evidence="3">The sequence shown here is derived from an EMBL/GenBank/DDBJ whole genome shotgun (WGS) entry which is preliminary data.</text>
</comment>
<organism evidence="3 4">
    <name type="scientific">Pyrocoelia pectoralis</name>
    <dbReference type="NCBI Taxonomy" id="417401"/>
    <lineage>
        <taxon>Eukaryota</taxon>
        <taxon>Metazoa</taxon>
        <taxon>Ecdysozoa</taxon>
        <taxon>Arthropoda</taxon>
        <taxon>Hexapoda</taxon>
        <taxon>Insecta</taxon>
        <taxon>Pterygota</taxon>
        <taxon>Neoptera</taxon>
        <taxon>Endopterygota</taxon>
        <taxon>Coleoptera</taxon>
        <taxon>Polyphaga</taxon>
        <taxon>Elateriformia</taxon>
        <taxon>Elateroidea</taxon>
        <taxon>Lampyridae</taxon>
        <taxon>Lampyrinae</taxon>
        <taxon>Pyrocoelia</taxon>
    </lineage>
</organism>
<evidence type="ECO:0000256" key="1">
    <source>
        <dbReference type="SAM" id="SignalP"/>
    </source>
</evidence>
<sequence length="120" mass="13701">MLWVRITAVVFVLNFKNSLQSYVIPQPEIKVYGEGFSVSIPHVPGINSFTFNGNVNRDLFGFASGDFAANVKMPENGKWIFRDLHNKLKIGDVIYYRIFVVRNGLGYRLEHGRFDVKGKC</sequence>
<reference evidence="3 4" key="1">
    <citation type="journal article" date="2024" name="Insects">
        <title>An Improved Chromosome-Level Genome Assembly of the Firefly Pyrocoelia pectoralis.</title>
        <authorList>
            <person name="Fu X."/>
            <person name="Meyer-Rochow V.B."/>
            <person name="Ballantyne L."/>
            <person name="Zhu X."/>
        </authorList>
    </citation>
    <scope>NUCLEOTIDE SEQUENCE [LARGE SCALE GENOMIC DNA]</scope>
    <source>
        <strain evidence="3">XCY_ONT2</strain>
    </source>
</reference>
<dbReference type="Gene3D" id="2.60.40.2140">
    <property type="entry name" value="Beta-1,3-glucan-recognition protein, N-terminal domain"/>
    <property type="match status" value="1"/>
</dbReference>
<protein>
    <recommendedName>
        <fullName evidence="2">CBM39 domain-containing protein</fullName>
    </recommendedName>
</protein>
<feature type="signal peptide" evidence="1">
    <location>
        <begin position="1"/>
        <end position="21"/>
    </location>
</feature>
<keyword evidence="1" id="KW-0732">Signal</keyword>
<dbReference type="Proteomes" id="UP001329430">
    <property type="component" value="Chromosome 5"/>
</dbReference>